<protein>
    <submittedName>
        <fullName evidence="1">GH23464</fullName>
    </submittedName>
</protein>
<organism evidence="2">
    <name type="scientific">Drosophila grimshawi</name>
    <name type="common">Hawaiian fruit fly</name>
    <name type="synonym">Idiomyia grimshawi</name>
    <dbReference type="NCBI Taxonomy" id="7222"/>
    <lineage>
        <taxon>Eukaryota</taxon>
        <taxon>Metazoa</taxon>
        <taxon>Ecdysozoa</taxon>
        <taxon>Arthropoda</taxon>
        <taxon>Hexapoda</taxon>
        <taxon>Insecta</taxon>
        <taxon>Pterygota</taxon>
        <taxon>Neoptera</taxon>
        <taxon>Endopterygota</taxon>
        <taxon>Diptera</taxon>
        <taxon>Brachycera</taxon>
        <taxon>Muscomorpha</taxon>
        <taxon>Ephydroidea</taxon>
        <taxon>Drosophilidae</taxon>
        <taxon>Drosophila</taxon>
        <taxon>Hawaiian Drosophila</taxon>
    </lineage>
</organism>
<evidence type="ECO:0000313" key="1">
    <source>
        <dbReference type="EMBL" id="EDV93952.1"/>
    </source>
</evidence>
<name>B4K0V3_DROGR</name>
<accession>B4K0V3</accession>
<reference evidence="1 2" key="1">
    <citation type="journal article" date="2007" name="Nature">
        <title>Evolution of genes and genomes on the Drosophila phylogeny.</title>
        <authorList>
            <consortium name="Drosophila 12 Genomes Consortium"/>
            <person name="Clark A.G."/>
            <person name="Eisen M.B."/>
            <person name="Smith D.R."/>
            <person name="Bergman C.M."/>
            <person name="Oliver B."/>
            <person name="Markow T.A."/>
            <person name="Kaufman T.C."/>
            <person name="Kellis M."/>
            <person name="Gelbart W."/>
            <person name="Iyer V.N."/>
            <person name="Pollard D.A."/>
            <person name="Sackton T.B."/>
            <person name="Larracuente A.M."/>
            <person name="Singh N.D."/>
            <person name="Abad J.P."/>
            <person name="Abt D.N."/>
            <person name="Adryan B."/>
            <person name="Aguade M."/>
            <person name="Akashi H."/>
            <person name="Anderson W.W."/>
            <person name="Aquadro C.F."/>
            <person name="Ardell D.H."/>
            <person name="Arguello R."/>
            <person name="Artieri C.G."/>
            <person name="Barbash D.A."/>
            <person name="Barker D."/>
            <person name="Barsanti P."/>
            <person name="Batterham P."/>
            <person name="Batzoglou S."/>
            <person name="Begun D."/>
            <person name="Bhutkar A."/>
            <person name="Blanco E."/>
            <person name="Bosak S.A."/>
            <person name="Bradley R.K."/>
            <person name="Brand A.D."/>
            <person name="Brent M.R."/>
            <person name="Brooks A.N."/>
            <person name="Brown R.H."/>
            <person name="Butlin R.K."/>
            <person name="Caggese C."/>
            <person name="Calvi B.R."/>
            <person name="Bernardo de Carvalho A."/>
            <person name="Caspi A."/>
            <person name="Castrezana S."/>
            <person name="Celniker S.E."/>
            <person name="Chang J.L."/>
            <person name="Chapple C."/>
            <person name="Chatterji S."/>
            <person name="Chinwalla A."/>
            <person name="Civetta A."/>
            <person name="Clifton S.W."/>
            <person name="Comeron J.M."/>
            <person name="Costello J.C."/>
            <person name="Coyne J.A."/>
            <person name="Daub J."/>
            <person name="David R.G."/>
            <person name="Delcher A.L."/>
            <person name="Delehaunty K."/>
            <person name="Do C.B."/>
            <person name="Ebling H."/>
            <person name="Edwards K."/>
            <person name="Eickbush T."/>
            <person name="Evans J.D."/>
            <person name="Filipski A."/>
            <person name="Findeiss S."/>
            <person name="Freyhult E."/>
            <person name="Fulton L."/>
            <person name="Fulton R."/>
            <person name="Garcia A.C."/>
            <person name="Gardiner A."/>
            <person name="Garfield D.A."/>
            <person name="Garvin B.E."/>
            <person name="Gibson G."/>
            <person name="Gilbert D."/>
            <person name="Gnerre S."/>
            <person name="Godfrey J."/>
            <person name="Good R."/>
            <person name="Gotea V."/>
            <person name="Gravely B."/>
            <person name="Greenberg A.J."/>
            <person name="Griffiths-Jones S."/>
            <person name="Gross S."/>
            <person name="Guigo R."/>
            <person name="Gustafson E.A."/>
            <person name="Haerty W."/>
            <person name="Hahn M.W."/>
            <person name="Halligan D.L."/>
            <person name="Halpern A.L."/>
            <person name="Halter G.M."/>
            <person name="Han M.V."/>
            <person name="Heger A."/>
            <person name="Hillier L."/>
            <person name="Hinrichs A.S."/>
            <person name="Holmes I."/>
            <person name="Hoskins R.A."/>
            <person name="Hubisz M.J."/>
            <person name="Hultmark D."/>
            <person name="Huntley M.A."/>
            <person name="Jaffe D.B."/>
            <person name="Jagadeeshan S."/>
            <person name="Jeck W.R."/>
            <person name="Johnson J."/>
            <person name="Jones C.D."/>
            <person name="Jordan W.C."/>
            <person name="Karpen G.H."/>
            <person name="Kataoka E."/>
            <person name="Keightley P.D."/>
            <person name="Kheradpour P."/>
            <person name="Kirkness E.F."/>
            <person name="Koerich L.B."/>
            <person name="Kristiansen K."/>
            <person name="Kudrna D."/>
            <person name="Kulathinal R.J."/>
            <person name="Kumar S."/>
            <person name="Kwok R."/>
            <person name="Lander E."/>
            <person name="Langley C.H."/>
            <person name="Lapoint R."/>
            <person name="Lazzaro B.P."/>
            <person name="Lee S.J."/>
            <person name="Levesque L."/>
            <person name="Li R."/>
            <person name="Lin C.F."/>
            <person name="Lin M.F."/>
            <person name="Lindblad-Toh K."/>
            <person name="Llopart A."/>
            <person name="Long M."/>
            <person name="Low L."/>
            <person name="Lozovsky E."/>
            <person name="Lu J."/>
            <person name="Luo M."/>
            <person name="Machado C.A."/>
            <person name="Makalowski W."/>
            <person name="Marzo M."/>
            <person name="Matsuda M."/>
            <person name="Matzkin L."/>
            <person name="McAllister B."/>
            <person name="McBride C.S."/>
            <person name="McKernan B."/>
            <person name="McKernan K."/>
            <person name="Mendez-Lago M."/>
            <person name="Minx P."/>
            <person name="Mollenhauer M.U."/>
            <person name="Montooth K."/>
            <person name="Mount S.M."/>
            <person name="Mu X."/>
            <person name="Myers E."/>
            <person name="Negre B."/>
            <person name="Newfeld S."/>
            <person name="Nielsen R."/>
            <person name="Noor M.A."/>
            <person name="O'Grady P."/>
            <person name="Pachter L."/>
            <person name="Papaceit M."/>
            <person name="Parisi M.J."/>
            <person name="Parisi M."/>
            <person name="Parts L."/>
            <person name="Pedersen J.S."/>
            <person name="Pesole G."/>
            <person name="Phillippy A.M."/>
            <person name="Ponting C.P."/>
            <person name="Pop M."/>
            <person name="Porcelli D."/>
            <person name="Powell J.R."/>
            <person name="Prohaska S."/>
            <person name="Pruitt K."/>
            <person name="Puig M."/>
            <person name="Quesneville H."/>
            <person name="Ram K.R."/>
            <person name="Rand D."/>
            <person name="Rasmussen M.D."/>
            <person name="Reed L.K."/>
            <person name="Reenan R."/>
            <person name="Reily A."/>
            <person name="Remington K.A."/>
            <person name="Rieger T.T."/>
            <person name="Ritchie M.G."/>
            <person name="Robin C."/>
            <person name="Rogers Y.H."/>
            <person name="Rohde C."/>
            <person name="Rozas J."/>
            <person name="Rubenfield M.J."/>
            <person name="Ruiz A."/>
            <person name="Russo S."/>
            <person name="Salzberg S.L."/>
            <person name="Sanchez-Gracia A."/>
            <person name="Saranga D.J."/>
            <person name="Sato H."/>
            <person name="Schaeffer S.W."/>
            <person name="Schatz M.C."/>
            <person name="Schlenke T."/>
            <person name="Schwartz R."/>
            <person name="Segarra C."/>
            <person name="Singh R.S."/>
            <person name="Sirot L."/>
            <person name="Sirota M."/>
            <person name="Sisneros N.B."/>
            <person name="Smith C.D."/>
            <person name="Smith T.F."/>
            <person name="Spieth J."/>
            <person name="Stage D.E."/>
            <person name="Stark A."/>
            <person name="Stephan W."/>
            <person name="Strausberg R.L."/>
            <person name="Strempel S."/>
            <person name="Sturgill D."/>
            <person name="Sutton G."/>
            <person name="Sutton G.G."/>
            <person name="Tao W."/>
            <person name="Teichmann S."/>
            <person name="Tobari Y.N."/>
            <person name="Tomimura Y."/>
            <person name="Tsolas J.M."/>
            <person name="Valente V.L."/>
            <person name="Venter E."/>
            <person name="Venter J.C."/>
            <person name="Vicario S."/>
            <person name="Vieira F.G."/>
            <person name="Vilella A.J."/>
            <person name="Villasante A."/>
            <person name="Walenz B."/>
            <person name="Wang J."/>
            <person name="Wasserman M."/>
            <person name="Watts T."/>
            <person name="Wilson D."/>
            <person name="Wilson R.K."/>
            <person name="Wing R.A."/>
            <person name="Wolfner M.F."/>
            <person name="Wong A."/>
            <person name="Wong G.K."/>
            <person name="Wu C.I."/>
            <person name="Wu G."/>
            <person name="Yamamoto D."/>
            <person name="Yang H.P."/>
            <person name="Yang S.P."/>
            <person name="Yorke J.A."/>
            <person name="Yoshida K."/>
            <person name="Zdobnov E."/>
            <person name="Zhang P."/>
            <person name="Zhang Y."/>
            <person name="Zimin A.V."/>
            <person name="Baldwin J."/>
            <person name="Abdouelleil A."/>
            <person name="Abdulkadir J."/>
            <person name="Abebe A."/>
            <person name="Abera B."/>
            <person name="Abreu J."/>
            <person name="Acer S.C."/>
            <person name="Aftuck L."/>
            <person name="Alexander A."/>
            <person name="An P."/>
            <person name="Anderson E."/>
            <person name="Anderson S."/>
            <person name="Arachi H."/>
            <person name="Azer M."/>
            <person name="Bachantsang P."/>
            <person name="Barry A."/>
            <person name="Bayul T."/>
            <person name="Berlin A."/>
            <person name="Bessette D."/>
            <person name="Bloom T."/>
            <person name="Blye J."/>
            <person name="Boguslavskiy L."/>
            <person name="Bonnet C."/>
            <person name="Boukhgalter B."/>
            <person name="Bourzgui I."/>
            <person name="Brown A."/>
            <person name="Cahill P."/>
            <person name="Channer S."/>
            <person name="Cheshatsang Y."/>
            <person name="Chuda L."/>
            <person name="Citroen M."/>
            <person name="Collymore A."/>
            <person name="Cooke P."/>
            <person name="Costello M."/>
            <person name="D'Aco K."/>
            <person name="Daza R."/>
            <person name="De Haan G."/>
            <person name="DeGray S."/>
            <person name="DeMaso C."/>
            <person name="Dhargay N."/>
            <person name="Dooley K."/>
            <person name="Dooley E."/>
            <person name="Doricent M."/>
            <person name="Dorje P."/>
            <person name="Dorjee K."/>
            <person name="Dupes A."/>
            <person name="Elong R."/>
            <person name="Falk J."/>
            <person name="Farina A."/>
            <person name="Faro S."/>
            <person name="Ferguson D."/>
            <person name="Fisher S."/>
            <person name="Foley C.D."/>
            <person name="Franke A."/>
            <person name="Friedrich D."/>
            <person name="Gadbois L."/>
            <person name="Gearin G."/>
            <person name="Gearin C.R."/>
            <person name="Giannoukos G."/>
            <person name="Goode T."/>
            <person name="Graham J."/>
            <person name="Grandbois E."/>
            <person name="Grewal S."/>
            <person name="Gyaltsen K."/>
            <person name="Hafez N."/>
            <person name="Hagos B."/>
            <person name="Hall J."/>
            <person name="Henson C."/>
            <person name="Hollinger A."/>
            <person name="Honan T."/>
            <person name="Huard M.D."/>
            <person name="Hughes L."/>
            <person name="Hurhula B."/>
            <person name="Husby M.E."/>
            <person name="Kamat A."/>
            <person name="Kanga B."/>
            <person name="Kashin S."/>
            <person name="Khazanovich D."/>
            <person name="Kisner P."/>
            <person name="Lance K."/>
            <person name="Lara M."/>
            <person name="Lee W."/>
            <person name="Lennon N."/>
            <person name="Letendre F."/>
            <person name="LeVine R."/>
            <person name="Lipovsky A."/>
            <person name="Liu X."/>
            <person name="Liu J."/>
            <person name="Liu S."/>
            <person name="Lokyitsang T."/>
            <person name="Lokyitsang Y."/>
            <person name="Lubonja R."/>
            <person name="Lui A."/>
            <person name="MacDonald P."/>
            <person name="Magnisalis V."/>
            <person name="Maru K."/>
            <person name="Matthews C."/>
            <person name="McCusker W."/>
            <person name="McDonough S."/>
            <person name="Mehta T."/>
            <person name="Meldrim J."/>
            <person name="Meneus L."/>
            <person name="Mihai O."/>
            <person name="Mihalev A."/>
            <person name="Mihova T."/>
            <person name="Mittelman R."/>
            <person name="Mlenga V."/>
            <person name="Montmayeur A."/>
            <person name="Mulrain L."/>
            <person name="Navidi A."/>
            <person name="Naylor J."/>
            <person name="Negash T."/>
            <person name="Nguyen T."/>
            <person name="Nguyen N."/>
            <person name="Nicol R."/>
            <person name="Norbu C."/>
            <person name="Norbu N."/>
            <person name="Novod N."/>
            <person name="O'Neill B."/>
            <person name="Osman S."/>
            <person name="Markiewicz E."/>
            <person name="Oyono O.L."/>
            <person name="Patti C."/>
            <person name="Phunkhang P."/>
            <person name="Pierre F."/>
            <person name="Priest M."/>
            <person name="Raghuraman S."/>
            <person name="Rege F."/>
            <person name="Reyes R."/>
            <person name="Rise C."/>
            <person name="Rogov P."/>
            <person name="Ross K."/>
            <person name="Ryan E."/>
            <person name="Settipalli S."/>
            <person name="Shea T."/>
            <person name="Sherpa N."/>
            <person name="Shi L."/>
            <person name="Shih D."/>
            <person name="Sparrow T."/>
            <person name="Spaulding J."/>
            <person name="Stalker J."/>
            <person name="Stange-Thomann N."/>
            <person name="Stavropoulos S."/>
            <person name="Stone C."/>
            <person name="Strader C."/>
            <person name="Tesfaye S."/>
            <person name="Thomson T."/>
            <person name="Thoulutsang Y."/>
            <person name="Thoulutsang D."/>
            <person name="Topham K."/>
            <person name="Topping I."/>
            <person name="Tsamla T."/>
            <person name="Vassiliev H."/>
            <person name="Vo A."/>
            <person name="Wangchuk T."/>
            <person name="Wangdi T."/>
            <person name="Weiand M."/>
            <person name="Wilkinson J."/>
            <person name="Wilson A."/>
            <person name="Yadav S."/>
            <person name="Young G."/>
            <person name="Yu Q."/>
            <person name="Zembek L."/>
            <person name="Zhong D."/>
            <person name="Zimmer A."/>
            <person name="Zwirko Z."/>
            <person name="Jaffe D.B."/>
            <person name="Alvarez P."/>
            <person name="Brockman W."/>
            <person name="Butler J."/>
            <person name="Chin C."/>
            <person name="Gnerre S."/>
            <person name="Grabherr M."/>
            <person name="Kleber M."/>
            <person name="Mauceli E."/>
            <person name="MacCallum I."/>
        </authorList>
    </citation>
    <scope>NUCLEOTIDE SEQUENCE [LARGE SCALE GENOMIC DNA]</scope>
    <source>
        <strain evidence="2">Tucson 15287-2541.00</strain>
    </source>
</reference>
<keyword evidence="2" id="KW-1185">Reference proteome</keyword>
<proteinExistence type="predicted"/>
<gene>
    <name evidence="1" type="primary">Dgri\GH23464</name>
    <name evidence="1" type="ORF">Dgri_GH23464</name>
</gene>
<dbReference type="EMBL" id="CH916584">
    <property type="protein sequence ID" value="EDV93952.1"/>
    <property type="molecule type" value="Genomic_DNA"/>
</dbReference>
<dbReference type="InParanoid" id="B4K0V3"/>
<dbReference type="HOGENOM" id="CLU_2560669_0_0_1"/>
<evidence type="ECO:0000313" key="2">
    <source>
        <dbReference type="Proteomes" id="UP000001070"/>
    </source>
</evidence>
<dbReference type="AlphaFoldDB" id="B4K0V3"/>
<sequence>MGYSAITLILHRNNFAASSISAGELSSIFKLTCCSNLCRNRVMFALRGIPVSSNQELGVKLFEETFKVLYFPHKTWWTMDIR</sequence>
<dbReference type="Proteomes" id="UP000001070">
    <property type="component" value="Unassembled WGS sequence"/>
</dbReference>